<protein>
    <submittedName>
        <fullName evidence="1">Uncharacterized protein</fullName>
    </submittedName>
</protein>
<evidence type="ECO:0000313" key="1">
    <source>
        <dbReference type="EMBL" id="KZN57975.1"/>
    </source>
</evidence>
<organism evidence="1 2">
    <name type="scientific">Pseudoalteromonas luteoviolacea CPMOR-1</name>
    <dbReference type="NCBI Taxonomy" id="1365248"/>
    <lineage>
        <taxon>Bacteria</taxon>
        <taxon>Pseudomonadati</taxon>
        <taxon>Pseudomonadota</taxon>
        <taxon>Gammaproteobacteria</taxon>
        <taxon>Alteromonadales</taxon>
        <taxon>Pseudoalteromonadaceae</taxon>
        <taxon>Pseudoalteromonas</taxon>
    </lineage>
</organism>
<reference evidence="1 2" key="1">
    <citation type="submission" date="2013-07" db="EMBL/GenBank/DDBJ databases">
        <title>Comparative Genomic and Metabolomic Analysis of Twelve Strains of Pseudoalteromonas luteoviolacea.</title>
        <authorList>
            <person name="Vynne N.G."/>
            <person name="Mansson M."/>
            <person name="Gram L."/>
        </authorList>
    </citation>
    <scope>NUCLEOTIDE SEQUENCE [LARGE SCALE GENOMIC DNA]</scope>
    <source>
        <strain evidence="1 2">CPMOR-1</strain>
    </source>
</reference>
<sequence length="134" mass="15186">MSDVLVFKLREEDGYFDATQLEDCDLSKVPSDVVSLSLENAPITDDGISNLPFLFKVRCIDLDSTLITDKSLEIISQFKTLEELWIEDLKITDKGFKLLALLPNLKYVSLWDTEVSDDAYNYVKAKLTNLKSEG</sequence>
<dbReference type="SUPFAM" id="SSF52047">
    <property type="entry name" value="RNI-like"/>
    <property type="match status" value="1"/>
</dbReference>
<name>A0A167HCL5_9GAMM</name>
<dbReference type="PATRIC" id="fig|1365248.3.peg.5228"/>
<gene>
    <name evidence="1" type="ORF">N473_26485</name>
</gene>
<evidence type="ECO:0000313" key="2">
    <source>
        <dbReference type="Proteomes" id="UP000076486"/>
    </source>
</evidence>
<dbReference type="AlphaFoldDB" id="A0A167HCL5"/>
<dbReference type="InterPro" id="IPR032675">
    <property type="entry name" value="LRR_dom_sf"/>
</dbReference>
<dbReference type="RefSeq" id="WP_063370248.1">
    <property type="nucleotide sequence ID" value="NZ_AUYC01000086.1"/>
</dbReference>
<proteinExistence type="predicted"/>
<comment type="caution">
    <text evidence="1">The sequence shown here is derived from an EMBL/GenBank/DDBJ whole genome shotgun (WGS) entry which is preliminary data.</text>
</comment>
<dbReference type="Gene3D" id="3.80.10.10">
    <property type="entry name" value="Ribonuclease Inhibitor"/>
    <property type="match status" value="1"/>
</dbReference>
<dbReference type="Proteomes" id="UP000076486">
    <property type="component" value="Unassembled WGS sequence"/>
</dbReference>
<dbReference type="EMBL" id="AUYC01000086">
    <property type="protein sequence ID" value="KZN57975.1"/>
    <property type="molecule type" value="Genomic_DNA"/>
</dbReference>
<accession>A0A167HCL5</accession>